<feature type="domain" description="Halobacterial output" evidence="1">
    <location>
        <begin position="34"/>
        <end position="104"/>
    </location>
</feature>
<accession>A0A218KRV6</accession>
<geneLocation type="plasmid" evidence="2">
    <name>pR1SE</name>
</geneLocation>
<protein>
    <recommendedName>
        <fullName evidence="1">Halobacterial output domain-containing protein</fullName>
    </recommendedName>
</protein>
<dbReference type="EMBL" id="KX687704">
    <property type="protein sequence ID" value="AQM75280.1"/>
    <property type="molecule type" value="Genomic_DNA"/>
</dbReference>
<keyword evidence="2" id="KW-0614">Plasmid</keyword>
<organism evidence="2">
    <name type="scientific">Halorubrum lacusprofundi</name>
    <dbReference type="NCBI Taxonomy" id="2247"/>
    <lineage>
        <taxon>Archaea</taxon>
        <taxon>Methanobacteriati</taxon>
        <taxon>Methanobacteriota</taxon>
        <taxon>Stenosarchaea group</taxon>
        <taxon>Halobacteria</taxon>
        <taxon>Halobacteriales</taxon>
        <taxon>Haloferacaceae</taxon>
        <taxon>Halorubrum</taxon>
    </lineage>
</organism>
<dbReference type="AlphaFoldDB" id="A0A218KRV6"/>
<evidence type="ECO:0000313" key="2">
    <source>
        <dbReference type="EMBL" id="AQM75280.1"/>
    </source>
</evidence>
<name>A0A218KRV6_9EURY</name>
<reference evidence="2" key="1">
    <citation type="journal article" date="2017" name="Nat. Microbiol.">
        <title>A plasmid from an Antarctic haloarchaeon uses specialized membrane vesicles to disseminate and infect plasmid-free cells.</title>
        <authorList>
            <person name="Erdmann S."/>
            <person name="Tschitschko B."/>
            <person name="Zhong L."/>
            <person name="Raftery M.J."/>
            <person name="Cavicchioli R."/>
        </authorList>
    </citation>
    <scope>NUCLEOTIDE SEQUENCE</scope>
    <source>
        <strain evidence="2">R1S1</strain>
        <plasmid evidence="2">pR1SE</plasmid>
    </source>
</reference>
<dbReference type="Pfam" id="PF18545">
    <property type="entry name" value="HalOD1"/>
    <property type="match status" value="1"/>
</dbReference>
<sequence length="132" mass="14494">MECGTQCLMNNQGELLVYCGCKPVADAKYDFESNRSATEAIIWALADAVGVDPTDLPPLFDYVDPDALNALFDSNDRVTDDDALLNFQVDTWNVFVRSDGLIRVCDATQPTDPEPVFESTLPNATSLRGRCP</sequence>
<dbReference type="InterPro" id="IPR040624">
    <property type="entry name" value="HalOD1"/>
</dbReference>
<evidence type="ECO:0000259" key="1">
    <source>
        <dbReference type="Pfam" id="PF18545"/>
    </source>
</evidence>
<proteinExistence type="predicted"/>